<keyword evidence="2" id="KW-1133">Transmembrane helix</keyword>
<keyword evidence="4" id="KW-1185">Reference proteome</keyword>
<evidence type="ECO:0000256" key="2">
    <source>
        <dbReference type="SAM" id="Phobius"/>
    </source>
</evidence>
<sequence>MPVPNPTPVAANRAAAKRQAVTTVSIVALILILWPERFIILRNLCLVPVVAWVTALVFDLKHGALDAWDGVPAWVKRIIGADDNNSGNSNSNSRRNEPSYMRNRQHASPTKMSDYVLTHLGHSVSLIISEAVRLWELARPILAEWARQLIQWLNSQTSTSQSSSYASSKKPAPKFTQYYGILVKIPRDPDIAPAFAPLFQMRDVPGSFNSRESKHGSAVPSVLNSWDAECRLSLVLVEKTVWDDGHLTLRRKLSTGTNWSLSPPGRGKFDRQTERPEFGQIRGLDVVGLGDGDYDALNKCRQSRQTGFQLLSQDWKYTRMLWDDVDFAVILSLLVLGPAAAAKCVELYRSLCTLREKQAGAATRGAPGLSPLLVAAATGGLAAPFALPLMAAAAAAAAMKKGGKNGMPEQRRKAYRSLTVQFPELNVLFGEEEMAQREEEEWNDEEEDYYNEAFSPFD</sequence>
<reference evidence="3 4" key="1">
    <citation type="submission" date="2018-01" db="EMBL/GenBank/DDBJ databases">
        <title>Genome characterization of the sugarcane-associated fungus Trichoderma ghanense CCMA-1212 and their application in lignocelulose bioconversion.</title>
        <authorList>
            <person name="Steindorff A.S."/>
            <person name="Mendes T.D."/>
            <person name="Vilela E.S.D."/>
            <person name="Rodrigues D.S."/>
            <person name="Formighieri E.F."/>
            <person name="Melo I.S."/>
            <person name="Favaro L.C.L."/>
        </authorList>
    </citation>
    <scope>NUCLEOTIDE SEQUENCE [LARGE SCALE GENOMIC DNA]</scope>
    <source>
        <strain evidence="3 4">CCMA-1212</strain>
    </source>
</reference>
<dbReference type="RefSeq" id="XP_073555234.1">
    <property type="nucleotide sequence ID" value="XM_073706306.1"/>
</dbReference>
<keyword evidence="2" id="KW-0812">Transmembrane</keyword>
<dbReference type="GeneID" id="300580756"/>
<proteinExistence type="predicted"/>
<evidence type="ECO:0000256" key="1">
    <source>
        <dbReference type="SAM" id="MobiDB-lite"/>
    </source>
</evidence>
<feature type="region of interest" description="Disordered" evidence="1">
    <location>
        <begin position="435"/>
        <end position="458"/>
    </location>
</feature>
<organism evidence="3 4">
    <name type="scientific">Trichoderma ghanense</name>
    <dbReference type="NCBI Taxonomy" id="65468"/>
    <lineage>
        <taxon>Eukaryota</taxon>
        <taxon>Fungi</taxon>
        <taxon>Dikarya</taxon>
        <taxon>Ascomycota</taxon>
        <taxon>Pezizomycotina</taxon>
        <taxon>Sordariomycetes</taxon>
        <taxon>Hypocreomycetidae</taxon>
        <taxon>Hypocreales</taxon>
        <taxon>Hypocreaceae</taxon>
        <taxon>Trichoderma</taxon>
    </lineage>
</organism>
<feature type="transmembrane region" description="Helical" evidence="2">
    <location>
        <begin position="39"/>
        <end position="58"/>
    </location>
</feature>
<feature type="compositionally biased region" description="Acidic residues" evidence="1">
    <location>
        <begin position="435"/>
        <end position="450"/>
    </location>
</feature>
<dbReference type="Proteomes" id="UP001642720">
    <property type="component" value="Unassembled WGS sequence"/>
</dbReference>
<dbReference type="EMBL" id="PPTA01000016">
    <property type="protein sequence ID" value="TFA99032.1"/>
    <property type="molecule type" value="Genomic_DNA"/>
</dbReference>
<name>A0ABY2GSW2_9HYPO</name>
<keyword evidence="2" id="KW-0472">Membrane</keyword>
<gene>
    <name evidence="3" type="ORF">CCMA1212_009214</name>
</gene>
<accession>A0ABY2GSW2</accession>
<evidence type="ECO:0000313" key="4">
    <source>
        <dbReference type="Proteomes" id="UP001642720"/>
    </source>
</evidence>
<comment type="caution">
    <text evidence="3">The sequence shown here is derived from an EMBL/GenBank/DDBJ whole genome shotgun (WGS) entry which is preliminary data.</text>
</comment>
<evidence type="ECO:0000313" key="3">
    <source>
        <dbReference type="EMBL" id="TFA99032.1"/>
    </source>
</evidence>
<feature type="region of interest" description="Disordered" evidence="1">
    <location>
        <begin position="85"/>
        <end position="108"/>
    </location>
</feature>
<protein>
    <submittedName>
        <fullName evidence="3">Uncharacterized protein</fullName>
    </submittedName>
</protein>